<gene>
    <name evidence="1" type="ORF">TM448B01247_0017</name>
</gene>
<sequence length="189" mass="22216">MKDTEATEFTRILYKLYNSKNLEYEPARKEYIKIFTEFEFDIAQQALDNIYRTHKYNSCPVPADIYDECKKAMLQNKHNTAVDNKELDMCYVCRGKGYIIHTKIINETPYQYVLHCTECKAGALAKYDGRRCKRKSEYYTEPVTKYYDVEELKTQNIFSANKGVVPMPDYVKRKLMEFGIKMGVKRLGG</sequence>
<dbReference type="EMBL" id="MT144721">
    <property type="protein sequence ID" value="QJH98198.1"/>
    <property type="molecule type" value="Genomic_DNA"/>
</dbReference>
<dbReference type="SUPFAM" id="SSF57938">
    <property type="entry name" value="DnaJ/Hsp40 cysteine-rich domain"/>
    <property type="match status" value="1"/>
</dbReference>
<dbReference type="AlphaFoldDB" id="A0A6M3XJT5"/>
<organism evidence="1">
    <name type="scientific">viral metagenome</name>
    <dbReference type="NCBI Taxonomy" id="1070528"/>
    <lineage>
        <taxon>unclassified sequences</taxon>
        <taxon>metagenomes</taxon>
        <taxon>organismal metagenomes</taxon>
    </lineage>
</organism>
<protein>
    <submittedName>
        <fullName evidence="1">Uncharacterized protein</fullName>
    </submittedName>
</protein>
<proteinExistence type="predicted"/>
<evidence type="ECO:0000313" key="1">
    <source>
        <dbReference type="EMBL" id="QJH98198.1"/>
    </source>
</evidence>
<dbReference type="InterPro" id="IPR036410">
    <property type="entry name" value="HSP_DnaJ_Cys-rich_dom_sf"/>
</dbReference>
<name>A0A6M3XJT5_9ZZZZ</name>
<reference evidence="1" key="1">
    <citation type="submission" date="2020-03" db="EMBL/GenBank/DDBJ databases">
        <title>The deep terrestrial virosphere.</title>
        <authorList>
            <person name="Holmfeldt K."/>
            <person name="Nilsson E."/>
            <person name="Simone D."/>
            <person name="Lopez-Fernandez M."/>
            <person name="Wu X."/>
            <person name="de Brujin I."/>
            <person name="Lundin D."/>
            <person name="Andersson A."/>
            <person name="Bertilsson S."/>
            <person name="Dopson M."/>
        </authorList>
    </citation>
    <scope>NUCLEOTIDE SEQUENCE</scope>
    <source>
        <strain evidence="1">TM448B01247</strain>
    </source>
</reference>
<accession>A0A6M3XJT5</accession>